<dbReference type="InterPro" id="IPR050131">
    <property type="entry name" value="Peptidase_S8_subtilisin-like"/>
</dbReference>
<dbReference type="GO" id="GO:0006508">
    <property type="term" value="P:proteolysis"/>
    <property type="evidence" value="ECO:0007669"/>
    <property type="project" value="UniProtKB-KW"/>
</dbReference>
<dbReference type="Proteomes" id="UP000264492">
    <property type="component" value="Unassembled WGS sequence"/>
</dbReference>
<dbReference type="InterPro" id="IPR015500">
    <property type="entry name" value="Peptidase_S8_subtilisin-rel"/>
</dbReference>
<evidence type="ECO:0000256" key="5">
    <source>
        <dbReference type="ARBA" id="ARBA00022729"/>
    </source>
</evidence>
<protein>
    <submittedName>
        <fullName evidence="14">PKD domain-containing protein</fullName>
    </submittedName>
</protein>
<accession>A0A371JYW5</accession>
<feature type="domain" description="PKD" evidence="12">
    <location>
        <begin position="495"/>
        <end position="583"/>
    </location>
</feature>
<feature type="active site" description="Charge relay system" evidence="9">
    <location>
        <position position="429"/>
    </location>
</feature>
<dbReference type="PROSITE" id="PS00138">
    <property type="entry name" value="SUBTILASE_SER"/>
    <property type="match status" value="1"/>
</dbReference>
<feature type="active site" description="Charge relay system" evidence="9">
    <location>
        <position position="235"/>
    </location>
</feature>
<dbReference type="FunFam" id="3.40.50.200:FF:000022">
    <property type="entry name" value="Extracellular protease"/>
    <property type="match status" value="1"/>
</dbReference>
<dbReference type="SUPFAM" id="SSF49785">
    <property type="entry name" value="Galactose-binding domain-like"/>
    <property type="match status" value="1"/>
</dbReference>
<evidence type="ECO:0000256" key="2">
    <source>
        <dbReference type="ARBA" id="ARBA00011073"/>
    </source>
</evidence>
<dbReference type="PROSITE" id="PS51892">
    <property type="entry name" value="SUBTILASE"/>
    <property type="match status" value="1"/>
</dbReference>
<comment type="subcellular location">
    <subcellularLocation>
        <location evidence="1">Secreted</location>
    </subcellularLocation>
</comment>
<dbReference type="CDD" id="cd00146">
    <property type="entry name" value="PKD"/>
    <property type="match status" value="1"/>
</dbReference>
<feature type="signal peptide" evidence="11">
    <location>
        <begin position="1"/>
        <end position="28"/>
    </location>
</feature>
<dbReference type="GO" id="GO:0004252">
    <property type="term" value="F:serine-type endopeptidase activity"/>
    <property type="evidence" value="ECO:0007669"/>
    <property type="project" value="UniProtKB-UniRule"/>
</dbReference>
<dbReference type="PROSITE" id="PS00136">
    <property type="entry name" value="SUBTILASE_ASP"/>
    <property type="match status" value="1"/>
</dbReference>
<keyword evidence="3" id="KW-0964">Secreted</keyword>
<keyword evidence="15" id="KW-1185">Reference proteome</keyword>
<dbReference type="PROSITE" id="PS50093">
    <property type="entry name" value="PKD"/>
    <property type="match status" value="1"/>
</dbReference>
<organism evidence="14 15">
    <name type="scientific">Lysobacter silvisoli</name>
    <dbReference type="NCBI Taxonomy" id="2293254"/>
    <lineage>
        <taxon>Bacteria</taxon>
        <taxon>Pseudomonadati</taxon>
        <taxon>Pseudomonadota</taxon>
        <taxon>Gammaproteobacteria</taxon>
        <taxon>Lysobacterales</taxon>
        <taxon>Lysobacteraceae</taxon>
        <taxon>Lysobacter</taxon>
    </lineage>
</organism>
<dbReference type="InterPro" id="IPR013783">
    <property type="entry name" value="Ig-like_fold"/>
</dbReference>
<dbReference type="PANTHER" id="PTHR43806">
    <property type="entry name" value="PEPTIDASE S8"/>
    <property type="match status" value="1"/>
</dbReference>
<dbReference type="InterPro" id="IPR002884">
    <property type="entry name" value="P_dom"/>
</dbReference>
<dbReference type="EMBL" id="QTSU01000002">
    <property type="protein sequence ID" value="RDZ26858.1"/>
    <property type="molecule type" value="Genomic_DNA"/>
</dbReference>
<evidence type="ECO:0000256" key="11">
    <source>
        <dbReference type="SAM" id="SignalP"/>
    </source>
</evidence>
<dbReference type="PROSITE" id="PS00137">
    <property type="entry name" value="SUBTILASE_HIS"/>
    <property type="match status" value="1"/>
</dbReference>
<keyword evidence="4 9" id="KW-0645">Protease</keyword>
<dbReference type="InterPro" id="IPR008979">
    <property type="entry name" value="Galactose-bd-like_sf"/>
</dbReference>
<dbReference type="Pfam" id="PF01483">
    <property type="entry name" value="P_proprotein"/>
    <property type="match status" value="1"/>
</dbReference>
<evidence type="ECO:0000256" key="8">
    <source>
        <dbReference type="ARBA" id="ARBA00023145"/>
    </source>
</evidence>
<feature type="chain" id="PRO_5016927016" evidence="11">
    <location>
        <begin position="29"/>
        <end position="697"/>
    </location>
</feature>
<dbReference type="SUPFAM" id="SSF49299">
    <property type="entry name" value="PKD domain"/>
    <property type="match status" value="1"/>
</dbReference>
<gene>
    <name evidence="14" type="ORF">DX914_11295</name>
</gene>
<dbReference type="Pfam" id="PF00082">
    <property type="entry name" value="Peptidase_S8"/>
    <property type="match status" value="1"/>
</dbReference>
<dbReference type="SMART" id="SM00089">
    <property type="entry name" value="PKD"/>
    <property type="match status" value="1"/>
</dbReference>
<dbReference type="Gene3D" id="2.60.120.260">
    <property type="entry name" value="Galactose-binding domain-like"/>
    <property type="match status" value="1"/>
</dbReference>
<evidence type="ECO:0000259" key="13">
    <source>
        <dbReference type="PROSITE" id="PS51829"/>
    </source>
</evidence>
<dbReference type="InterPro" id="IPR000209">
    <property type="entry name" value="Peptidase_S8/S53_dom"/>
</dbReference>
<evidence type="ECO:0000256" key="10">
    <source>
        <dbReference type="RuleBase" id="RU003355"/>
    </source>
</evidence>
<evidence type="ECO:0000259" key="12">
    <source>
        <dbReference type="PROSITE" id="PS50093"/>
    </source>
</evidence>
<evidence type="ECO:0000256" key="9">
    <source>
        <dbReference type="PROSITE-ProRule" id="PRU01240"/>
    </source>
</evidence>
<sequence length="697" mass="70387">MSASSKHLRLSALTLAVALTAAAAPAFAGKAHIAGLRSGETYNAFIIKYKNGSAPRASATSMAAALDRLGAQPAFKLNGKALRLSHKRKTLFGADVVIADRGLDSAQAKQLLLDMAADRDVEWVQPDYMVRALATPNDTRFNEQWHYADSAVGINAPTAWNTSTGSGVVVAVIDSGILAHTDLDANILPGYDFISSTAPFSDFQCLISGLSAKCGGSNDGDGRDANATDSSNIKHGTHVAGTIGAVTNNSAGVAGVAYGAKIVPVRALGNQGVGVTSDIADAIVWASGGTVAGVPANANPAEVINMSLGGDQACSATPAYQTAIDTANANGSIVVVAAGNSNIDVSGATPASCNGVVSVAASDQGGKRAWYSTYGAVSITAPGGETCSPATEFLALGESTAGKCTQNHASKGVLSTYSGNGYEFNQGTSMATPHVAGVVALIQAAAGTPKTLAQVKQILSDTARPISAANCPGGCGPGLIDAAAAVAAAGGGTPGNNAPVANFSSSASGLTVSFTDSSSDSDGSIVSRSWNFGDGSPASTATNPSKTYAAAGTYTVTLTVTDDDGATHTKTASVTVSSPSTVQTYSNTADVNIPDNNATGVTSSIAVSGRSGNAPSNAKVSVNIQHTYQQDLIVDLIAPDGTVYNLWNRQGNSSNNVIITDKVVNLSSETLNGTWKLRAADRASIDTGYINSWSITF</sequence>
<dbReference type="Pfam" id="PF18911">
    <property type="entry name" value="PKD_4"/>
    <property type="match status" value="1"/>
</dbReference>
<dbReference type="InterPro" id="IPR023828">
    <property type="entry name" value="Peptidase_S8_Ser-AS"/>
</dbReference>
<dbReference type="InterPro" id="IPR036852">
    <property type="entry name" value="Peptidase_S8/S53_dom_sf"/>
</dbReference>
<dbReference type="PROSITE" id="PS51829">
    <property type="entry name" value="P_HOMO_B"/>
    <property type="match status" value="1"/>
</dbReference>
<proteinExistence type="inferred from homology"/>
<evidence type="ECO:0000256" key="6">
    <source>
        <dbReference type="ARBA" id="ARBA00022801"/>
    </source>
</evidence>
<evidence type="ECO:0000256" key="4">
    <source>
        <dbReference type="ARBA" id="ARBA00022670"/>
    </source>
</evidence>
<evidence type="ECO:0000256" key="3">
    <source>
        <dbReference type="ARBA" id="ARBA00022525"/>
    </source>
</evidence>
<dbReference type="InterPro" id="IPR022409">
    <property type="entry name" value="PKD/Chitinase_dom"/>
</dbReference>
<evidence type="ECO:0000256" key="7">
    <source>
        <dbReference type="ARBA" id="ARBA00022825"/>
    </source>
</evidence>
<keyword evidence="8" id="KW-0865">Zymogen</keyword>
<keyword evidence="6 9" id="KW-0378">Hydrolase</keyword>
<comment type="caution">
    <text evidence="14">The sequence shown here is derived from an EMBL/GenBank/DDBJ whole genome shotgun (WGS) entry which is preliminary data.</text>
</comment>
<dbReference type="OrthoDB" id="9790784at2"/>
<evidence type="ECO:0000256" key="1">
    <source>
        <dbReference type="ARBA" id="ARBA00004613"/>
    </source>
</evidence>
<keyword evidence="5 11" id="KW-0732">Signal</keyword>
<evidence type="ECO:0000313" key="15">
    <source>
        <dbReference type="Proteomes" id="UP000264492"/>
    </source>
</evidence>
<keyword evidence="7 9" id="KW-0720">Serine protease</keyword>
<dbReference type="RefSeq" id="WP_115859238.1">
    <property type="nucleotide sequence ID" value="NZ_QTSU01000002.1"/>
</dbReference>
<feature type="domain" description="P/Homo B" evidence="13">
    <location>
        <begin position="575"/>
        <end position="697"/>
    </location>
</feature>
<dbReference type="AlphaFoldDB" id="A0A371JYW5"/>
<reference evidence="14 15" key="1">
    <citation type="submission" date="2018-08" db="EMBL/GenBank/DDBJ databases">
        <title>Lysobacter sp. zong2l5, whole genome shotgun sequence.</title>
        <authorList>
            <person name="Zhang X."/>
            <person name="Feng G."/>
            <person name="Zhu H."/>
        </authorList>
    </citation>
    <scope>NUCLEOTIDE SEQUENCE [LARGE SCALE GENOMIC DNA]</scope>
    <source>
        <strain evidence="15">zong2l5</strain>
    </source>
</reference>
<dbReference type="InterPro" id="IPR023827">
    <property type="entry name" value="Peptidase_S8_Asp-AS"/>
</dbReference>
<evidence type="ECO:0000313" key="14">
    <source>
        <dbReference type="EMBL" id="RDZ26858.1"/>
    </source>
</evidence>
<dbReference type="InterPro" id="IPR022398">
    <property type="entry name" value="Peptidase_S8_His-AS"/>
</dbReference>
<dbReference type="Gene3D" id="3.40.50.200">
    <property type="entry name" value="Peptidase S8/S53 domain"/>
    <property type="match status" value="1"/>
</dbReference>
<dbReference type="InterPro" id="IPR000601">
    <property type="entry name" value="PKD_dom"/>
</dbReference>
<comment type="similarity">
    <text evidence="2 9 10">Belongs to the peptidase S8 family.</text>
</comment>
<dbReference type="Gene3D" id="2.60.40.10">
    <property type="entry name" value="Immunoglobulins"/>
    <property type="match status" value="1"/>
</dbReference>
<dbReference type="PRINTS" id="PR00723">
    <property type="entry name" value="SUBTILISIN"/>
</dbReference>
<dbReference type="PANTHER" id="PTHR43806:SF11">
    <property type="entry name" value="CEREVISIN-RELATED"/>
    <property type="match status" value="1"/>
</dbReference>
<feature type="active site" description="Charge relay system" evidence="9">
    <location>
        <position position="174"/>
    </location>
</feature>
<dbReference type="InterPro" id="IPR035986">
    <property type="entry name" value="PKD_dom_sf"/>
</dbReference>
<dbReference type="GO" id="GO:0005576">
    <property type="term" value="C:extracellular region"/>
    <property type="evidence" value="ECO:0007669"/>
    <property type="project" value="UniProtKB-SubCell"/>
</dbReference>
<dbReference type="SUPFAM" id="SSF52743">
    <property type="entry name" value="Subtilisin-like"/>
    <property type="match status" value="1"/>
</dbReference>
<name>A0A371JYW5_9GAMM</name>